<accession>A0ABD3U1D0</accession>
<keyword evidence="2" id="KW-1185">Reference proteome</keyword>
<organism evidence="1 2">
    <name type="scientific">Sinanodonta woodiana</name>
    <name type="common">Chinese pond mussel</name>
    <name type="synonym">Anodonta woodiana</name>
    <dbReference type="NCBI Taxonomy" id="1069815"/>
    <lineage>
        <taxon>Eukaryota</taxon>
        <taxon>Metazoa</taxon>
        <taxon>Spiralia</taxon>
        <taxon>Lophotrochozoa</taxon>
        <taxon>Mollusca</taxon>
        <taxon>Bivalvia</taxon>
        <taxon>Autobranchia</taxon>
        <taxon>Heteroconchia</taxon>
        <taxon>Palaeoheterodonta</taxon>
        <taxon>Unionida</taxon>
        <taxon>Unionoidea</taxon>
        <taxon>Unionidae</taxon>
        <taxon>Unioninae</taxon>
        <taxon>Sinanodonta</taxon>
    </lineage>
</organism>
<evidence type="ECO:0000313" key="2">
    <source>
        <dbReference type="Proteomes" id="UP001634394"/>
    </source>
</evidence>
<reference evidence="1 2" key="1">
    <citation type="submission" date="2024-11" db="EMBL/GenBank/DDBJ databases">
        <title>Chromosome-level genome assembly of the freshwater bivalve Anodonta woodiana.</title>
        <authorList>
            <person name="Chen X."/>
        </authorList>
    </citation>
    <scope>NUCLEOTIDE SEQUENCE [LARGE SCALE GENOMIC DNA]</scope>
    <source>
        <strain evidence="1">MN2024</strain>
        <tissue evidence="1">Gills</tissue>
    </source>
</reference>
<evidence type="ECO:0000313" key="1">
    <source>
        <dbReference type="EMBL" id="KAL3842260.1"/>
    </source>
</evidence>
<comment type="caution">
    <text evidence="1">The sequence shown here is derived from an EMBL/GenBank/DDBJ whole genome shotgun (WGS) entry which is preliminary data.</text>
</comment>
<proteinExistence type="predicted"/>
<sequence length="105" mass="12031">MLAKMYIGSESVKLYSGSCSVALEGSEPVLGIDDCGRNDETKMSDSTRQYLDMEDTTISRCLSKTLSENLVEVRKTVLQKLNEEHYCKDSYFEELDKWLGELQFR</sequence>
<name>A0ABD3U1D0_SINWO</name>
<dbReference type="EMBL" id="JBJQND010000017">
    <property type="protein sequence ID" value="KAL3842260.1"/>
    <property type="molecule type" value="Genomic_DNA"/>
</dbReference>
<dbReference type="AlphaFoldDB" id="A0ABD3U1D0"/>
<gene>
    <name evidence="1" type="ORF">ACJMK2_020292</name>
</gene>
<protein>
    <submittedName>
        <fullName evidence="1">Uncharacterized protein</fullName>
    </submittedName>
</protein>
<feature type="non-terminal residue" evidence="1">
    <location>
        <position position="105"/>
    </location>
</feature>
<dbReference type="Proteomes" id="UP001634394">
    <property type="component" value="Unassembled WGS sequence"/>
</dbReference>